<evidence type="ECO:0000313" key="3">
    <source>
        <dbReference type="EMBL" id="TXK00842.1"/>
    </source>
</evidence>
<dbReference type="Pfam" id="PF13426">
    <property type="entry name" value="PAS_9"/>
    <property type="match status" value="1"/>
</dbReference>
<dbReference type="EMBL" id="VNWK01000008">
    <property type="protein sequence ID" value="TXK00842.1"/>
    <property type="molecule type" value="Genomic_DNA"/>
</dbReference>
<evidence type="ECO:0000313" key="5">
    <source>
        <dbReference type="Proteomes" id="UP000321621"/>
    </source>
</evidence>
<dbReference type="EMBL" id="QXFI01000008">
    <property type="protein sequence ID" value="RIV47142.1"/>
    <property type="molecule type" value="Genomic_DNA"/>
</dbReference>
<name>A0A3A1NLI3_9FLAO</name>
<evidence type="ECO:0000313" key="4">
    <source>
        <dbReference type="Proteomes" id="UP000266691"/>
    </source>
</evidence>
<dbReference type="Proteomes" id="UP000321621">
    <property type="component" value="Unassembled WGS sequence"/>
</dbReference>
<reference evidence="2 4" key="1">
    <citation type="submission" date="2018-08" db="EMBL/GenBank/DDBJ databases">
        <title>Proposal of Muricauda 72 sp.nov. and Muricauda NH166 sp.nov., isolated from seawater.</title>
        <authorList>
            <person name="Cheng H."/>
            <person name="Wu Y.-H."/>
            <person name="Guo L.-L."/>
            <person name="Xu X.-W."/>
        </authorList>
    </citation>
    <scope>NUCLEOTIDE SEQUENCE [LARGE SCALE GENOMIC DNA]</scope>
    <source>
        <strain evidence="2 4">72</strain>
    </source>
</reference>
<keyword evidence="5" id="KW-1185">Reference proteome</keyword>
<dbReference type="AlphaFoldDB" id="A0A3A1NLI3"/>
<comment type="caution">
    <text evidence="2">The sequence shown here is derived from an EMBL/GenBank/DDBJ whole genome shotgun (WGS) entry which is preliminary data.</text>
</comment>
<evidence type="ECO:0000259" key="1">
    <source>
        <dbReference type="Pfam" id="PF13426"/>
    </source>
</evidence>
<organism evidence="2 4">
    <name type="scientific">Flagellimonas pelagia</name>
    <dbReference type="NCBI Taxonomy" id="2306998"/>
    <lineage>
        <taxon>Bacteria</taxon>
        <taxon>Pseudomonadati</taxon>
        <taxon>Bacteroidota</taxon>
        <taxon>Flavobacteriia</taxon>
        <taxon>Flavobacteriales</taxon>
        <taxon>Flavobacteriaceae</taxon>
        <taxon>Flagellimonas</taxon>
    </lineage>
</organism>
<gene>
    <name evidence="2" type="ORF">D2V05_01185</name>
    <name evidence="3" type="ORF">FQ017_01175</name>
</gene>
<sequence length="181" mass="20720">MGQKFLNCTNPRTLKAVERIEQHYLLRQLPQATALVGLDGSLVDASDSWLALFGLPPKNYMEANIFKVLEHVGDLKEKLSNHNTFSFRHDLGQANNRLWLESTLTPWYDEKENIIGSIVQTHDISREVEKELEIERINAILKQNPKWPKWVAGNMTSKPKGYTGVTKPKKYTKSPCLTNLM</sequence>
<accession>A0A3A1NLI3</accession>
<dbReference type="Gene3D" id="3.30.450.20">
    <property type="entry name" value="PAS domain"/>
    <property type="match status" value="1"/>
</dbReference>
<dbReference type="Proteomes" id="UP000266691">
    <property type="component" value="Unassembled WGS sequence"/>
</dbReference>
<dbReference type="InterPro" id="IPR000014">
    <property type="entry name" value="PAS"/>
</dbReference>
<evidence type="ECO:0000313" key="2">
    <source>
        <dbReference type="EMBL" id="RIV47142.1"/>
    </source>
</evidence>
<proteinExistence type="predicted"/>
<reference evidence="3 5" key="2">
    <citation type="submission" date="2019-07" db="EMBL/GenBank/DDBJ databases">
        <title>Draft genome of two Muricauda strains isolated from deep sea.</title>
        <authorList>
            <person name="Sun C."/>
        </authorList>
    </citation>
    <scope>NUCLEOTIDE SEQUENCE [LARGE SCALE GENOMIC DNA]</scope>
    <source>
        <strain evidence="3 5">72</strain>
    </source>
</reference>
<dbReference type="SUPFAM" id="SSF55785">
    <property type="entry name" value="PYP-like sensor domain (PAS domain)"/>
    <property type="match status" value="1"/>
</dbReference>
<protein>
    <recommendedName>
        <fullName evidence="1">PAS domain-containing protein</fullName>
    </recommendedName>
</protein>
<dbReference type="InterPro" id="IPR035965">
    <property type="entry name" value="PAS-like_dom_sf"/>
</dbReference>
<feature type="domain" description="PAS" evidence="1">
    <location>
        <begin position="32"/>
        <end position="125"/>
    </location>
</feature>
<dbReference type="CDD" id="cd00130">
    <property type="entry name" value="PAS"/>
    <property type="match status" value="1"/>
</dbReference>